<dbReference type="InterPro" id="IPR036322">
    <property type="entry name" value="WD40_repeat_dom_sf"/>
</dbReference>
<dbReference type="InterPro" id="IPR001680">
    <property type="entry name" value="WD40_rpt"/>
</dbReference>
<dbReference type="InterPro" id="IPR020472">
    <property type="entry name" value="WD40_PAC1"/>
</dbReference>
<dbReference type="RefSeq" id="XP_047784820.1">
    <property type="nucleotide sequence ID" value="XM_047928275.1"/>
</dbReference>
<comment type="caution">
    <text evidence="12">The sequence shown here is derived from an EMBL/GenBank/DDBJ whole genome shotgun (WGS) entry which is preliminary data.</text>
</comment>
<evidence type="ECO:0000256" key="10">
    <source>
        <dbReference type="ARBA" id="ARBA00023242"/>
    </source>
</evidence>
<name>A0ABQ8KZQ8_9APHY</name>
<keyword evidence="8" id="KW-0819">tRNA processing</keyword>
<dbReference type="InterPro" id="IPR015943">
    <property type="entry name" value="WD40/YVTN_repeat-like_dom_sf"/>
</dbReference>
<accession>A0ABQ8KZQ8</accession>
<evidence type="ECO:0000256" key="3">
    <source>
        <dbReference type="ARBA" id="ARBA00005043"/>
    </source>
</evidence>
<dbReference type="Gene3D" id="2.130.10.10">
    <property type="entry name" value="YVTN repeat-like/Quinoprotein amine dehydrogenase"/>
    <property type="match status" value="3"/>
</dbReference>
<feature type="repeat" description="WD" evidence="11">
    <location>
        <begin position="612"/>
        <end position="643"/>
    </location>
</feature>
<evidence type="ECO:0000256" key="4">
    <source>
        <dbReference type="ARBA" id="ARBA00005881"/>
    </source>
</evidence>
<keyword evidence="6" id="KW-0963">Cytoplasm</keyword>
<evidence type="ECO:0000256" key="6">
    <source>
        <dbReference type="ARBA" id="ARBA00022490"/>
    </source>
</evidence>
<dbReference type="EMBL" id="JADCUA010000001">
    <property type="protein sequence ID" value="KAH9844010.1"/>
    <property type="molecule type" value="Genomic_DNA"/>
</dbReference>
<dbReference type="InterPro" id="IPR019775">
    <property type="entry name" value="WD40_repeat_CS"/>
</dbReference>
<dbReference type="SMART" id="SM00320">
    <property type="entry name" value="WD40"/>
    <property type="match status" value="10"/>
</dbReference>
<feature type="repeat" description="WD" evidence="11">
    <location>
        <begin position="280"/>
        <end position="317"/>
    </location>
</feature>
<dbReference type="PROSITE" id="PS50294">
    <property type="entry name" value="WD_REPEATS_REGION"/>
    <property type="match status" value="4"/>
</dbReference>
<evidence type="ECO:0000256" key="1">
    <source>
        <dbReference type="ARBA" id="ARBA00004123"/>
    </source>
</evidence>
<keyword evidence="10" id="KW-0539">Nucleus</keyword>
<evidence type="ECO:0000256" key="9">
    <source>
        <dbReference type="ARBA" id="ARBA00022737"/>
    </source>
</evidence>
<evidence type="ECO:0000313" key="13">
    <source>
        <dbReference type="Proteomes" id="UP000814176"/>
    </source>
</evidence>
<evidence type="ECO:0000313" key="12">
    <source>
        <dbReference type="EMBL" id="KAH9844010.1"/>
    </source>
</evidence>
<dbReference type="PROSITE" id="PS50082">
    <property type="entry name" value="WD_REPEATS_2"/>
    <property type="match status" value="6"/>
</dbReference>
<comment type="similarity">
    <text evidence="4">Belongs to the WD repeat ELP2 family.</text>
</comment>
<evidence type="ECO:0000256" key="5">
    <source>
        <dbReference type="ARBA" id="ARBA00020267"/>
    </source>
</evidence>
<feature type="repeat" description="WD" evidence="11">
    <location>
        <begin position="657"/>
        <end position="688"/>
    </location>
</feature>
<dbReference type="GeneID" id="72009007"/>
<dbReference type="SUPFAM" id="SSF50978">
    <property type="entry name" value="WD40 repeat-like"/>
    <property type="match status" value="2"/>
</dbReference>
<feature type="non-terminal residue" evidence="12">
    <location>
        <position position="1"/>
    </location>
</feature>
<dbReference type="PROSITE" id="PS00678">
    <property type="entry name" value="WD_REPEATS_1"/>
    <property type="match status" value="1"/>
</dbReference>
<evidence type="ECO:0000256" key="11">
    <source>
        <dbReference type="PROSITE-ProRule" id="PRU00221"/>
    </source>
</evidence>
<sequence length="801" mass="86823">ATVEYVAASTNRHTHAADASSSSLVAFGSAKLIALWDAEDPHDRGVHETLPGHEALVTSVRFIDGARLISTDDKGWKSTYTVRAHEKPISALAVHGTLLVTGASDSTVKIWRIKQNGLEETQTINIRGKYPLSLAVTTLPGTQATILAIGGTDRSVQIWTRSETQFVNSAILSGHEDWVKALAFCPPRSDGDPLILASGSQDATIRLWNVEALTSKSPESLVSERGEVSDELLDAFEASLGDLGEGEEGGRQISMKRHVLTVRTGENSTRQFSITFDALLIGHEAGVTSLSWRPPQQSSSIPTLLSTSTDSSLILWSPSTIITSAVDGASPTSIWINRQRFGDIGGQRLGGFVGGLWTRGGMEASAWGWSGGWRRWRCTPGGDTAIPSVQNETWVEVGAISGHNAPVRGLSWSPGGEYLLSASLDQTTRIHAGIPVSSEGQPASVSWHEVGRPQVHGYDLVGVAALDALRFVSIADEKVARVFEAPREFIQVLNNLGAADLSGGTVERPRAATVAPLQLSNKAVTEVGSDLTEHTNSYDLIHSKRRPFEGELAAITLWPEIEKVFGHGYESISSAVSNSKKLFASACKATTPEHAVVRVYDTERWQPIGQPLAGHTLTVTRIVFSPDDRYVLTVSRDRAWRLFVRDGDNGYLPAAADRSHARIIWDCAWAPQGDVFATASRDKTVRIWRQQDTSKHDKWTAIATLTTAEAATAVAFASSEFGGRVHRRILFVGLESGEIFVYSSPIDDATQWKQQLTLDSRLAHVDHIHHLACRPSDDPATIQLASCSEDNTLKLLSVRIA</sequence>
<comment type="pathway">
    <text evidence="3">tRNA modification; 5-methoxycarbonylmethyl-2-thiouridine-tRNA biosynthesis.</text>
</comment>
<evidence type="ECO:0000256" key="2">
    <source>
        <dbReference type="ARBA" id="ARBA00004496"/>
    </source>
</evidence>
<proteinExistence type="inferred from homology"/>
<keyword evidence="9" id="KW-0677">Repeat</keyword>
<keyword evidence="13" id="KW-1185">Reference proteome</keyword>
<protein>
    <recommendedName>
        <fullName evidence="5">Elongator complex protein 2</fullName>
    </recommendedName>
</protein>
<dbReference type="Proteomes" id="UP000814176">
    <property type="component" value="Unassembled WGS sequence"/>
</dbReference>
<feature type="repeat" description="WD" evidence="11">
    <location>
        <begin position="82"/>
        <end position="121"/>
    </location>
</feature>
<dbReference type="PANTHER" id="PTHR44111">
    <property type="entry name" value="ELONGATOR COMPLEX PROTEIN 2"/>
    <property type="match status" value="1"/>
</dbReference>
<dbReference type="PANTHER" id="PTHR44111:SF1">
    <property type="entry name" value="ELONGATOR COMPLEX PROTEIN 2"/>
    <property type="match status" value="1"/>
</dbReference>
<feature type="repeat" description="WD" evidence="11">
    <location>
        <begin position="400"/>
        <end position="430"/>
    </location>
</feature>
<dbReference type="InterPro" id="IPR037289">
    <property type="entry name" value="Elp2"/>
</dbReference>
<dbReference type="PRINTS" id="PR00320">
    <property type="entry name" value="GPROTEINBRPT"/>
</dbReference>
<evidence type="ECO:0000256" key="8">
    <source>
        <dbReference type="ARBA" id="ARBA00022694"/>
    </source>
</evidence>
<organism evidence="12 13">
    <name type="scientific">Rhodofomes roseus</name>
    <dbReference type="NCBI Taxonomy" id="34475"/>
    <lineage>
        <taxon>Eukaryota</taxon>
        <taxon>Fungi</taxon>
        <taxon>Dikarya</taxon>
        <taxon>Basidiomycota</taxon>
        <taxon>Agaricomycotina</taxon>
        <taxon>Agaricomycetes</taxon>
        <taxon>Polyporales</taxon>
        <taxon>Rhodofomes</taxon>
    </lineage>
</organism>
<keyword evidence="7 11" id="KW-0853">WD repeat</keyword>
<feature type="repeat" description="WD" evidence="11">
    <location>
        <begin position="172"/>
        <end position="211"/>
    </location>
</feature>
<evidence type="ECO:0000256" key="7">
    <source>
        <dbReference type="ARBA" id="ARBA00022574"/>
    </source>
</evidence>
<reference evidence="12 13" key="1">
    <citation type="journal article" date="2021" name="Environ. Microbiol.">
        <title>Gene family expansions and transcriptome signatures uncover fungal adaptations to wood decay.</title>
        <authorList>
            <person name="Hage H."/>
            <person name="Miyauchi S."/>
            <person name="Viragh M."/>
            <person name="Drula E."/>
            <person name="Min B."/>
            <person name="Chaduli D."/>
            <person name="Navarro D."/>
            <person name="Favel A."/>
            <person name="Norest M."/>
            <person name="Lesage-Meessen L."/>
            <person name="Balint B."/>
            <person name="Merenyi Z."/>
            <person name="de Eugenio L."/>
            <person name="Morin E."/>
            <person name="Martinez A.T."/>
            <person name="Baldrian P."/>
            <person name="Stursova M."/>
            <person name="Martinez M.J."/>
            <person name="Novotny C."/>
            <person name="Magnuson J.K."/>
            <person name="Spatafora J.W."/>
            <person name="Maurice S."/>
            <person name="Pangilinan J."/>
            <person name="Andreopoulos W."/>
            <person name="LaButti K."/>
            <person name="Hundley H."/>
            <person name="Na H."/>
            <person name="Kuo A."/>
            <person name="Barry K."/>
            <person name="Lipzen A."/>
            <person name="Henrissat B."/>
            <person name="Riley R."/>
            <person name="Ahrendt S."/>
            <person name="Nagy L.G."/>
            <person name="Grigoriev I.V."/>
            <person name="Martin F."/>
            <person name="Rosso M.N."/>
        </authorList>
    </citation>
    <scope>NUCLEOTIDE SEQUENCE [LARGE SCALE GENOMIC DNA]</scope>
    <source>
        <strain evidence="12 13">CIRM-BRFM 1785</strain>
    </source>
</reference>
<comment type="subcellular location">
    <subcellularLocation>
        <location evidence="2">Cytoplasm</location>
    </subcellularLocation>
    <subcellularLocation>
        <location evidence="1">Nucleus</location>
    </subcellularLocation>
</comment>
<dbReference type="Pfam" id="PF00400">
    <property type="entry name" value="WD40"/>
    <property type="match status" value="6"/>
</dbReference>
<gene>
    <name evidence="12" type="ORF">C8Q71DRAFT_865705</name>
</gene>